<evidence type="ECO:0000256" key="3">
    <source>
        <dbReference type="ARBA" id="ARBA00005358"/>
    </source>
</evidence>
<dbReference type="CDD" id="cd23059">
    <property type="entry name" value="PDZ3_Par3-like"/>
    <property type="match status" value="1"/>
</dbReference>
<dbReference type="GO" id="GO:0045197">
    <property type="term" value="P:establishment or maintenance of epithelial cell apical/basal polarity"/>
    <property type="evidence" value="ECO:0007669"/>
    <property type="project" value="TreeGrafter"/>
</dbReference>
<reference evidence="14" key="1">
    <citation type="journal article" date="2004" name="Nature">
        <title>Genome duplication in the teleost fish Tetraodon nigroviridis reveals the early vertebrate proto-karyotype.</title>
        <authorList>
            <person name="Jaillon O."/>
            <person name="Aury J.-M."/>
            <person name="Brunet F."/>
            <person name="Petit J.-L."/>
            <person name="Stange-Thomann N."/>
            <person name="Mauceli E."/>
            <person name="Bouneau L."/>
            <person name="Fischer C."/>
            <person name="Ozouf-Costaz C."/>
            <person name="Bernot A."/>
            <person name="Nicaud S."/>
            <person name="Jaffe D."/>
            <person name="Fisher S."/>
            <person name="Lutfalla G."/>
            <person name="Dossat C."/>
            <person name="Segurens B."/>
            <person name="Dasilva C."/>
            <person name="Salanoubat M."/>
            <person name="Levy M."/>
            <person name="Boudet N."/>
            <person name="Castellano S."/>
            <person name="Anthouard V."/>
            <person name="Jubin C."/>
            <person name="Castelli V."/>
            <person name="Katinka M."/>
            <person name="Vacherie B."/>
            <person name="Biemont C."/>
            <person name="Skalli Z."/>
            <person name="Cattolico L."/>
            <person name="Poulain J."/>
            <person name="De Berardinis V."/>
            <person name="Cruaud C."/>
            <person name="Duprat S."/>
            <person name="Brottier P."/>
            <person name="Coutanceau J.-P."/>
            <person name="Gouzy J."/>
            <person name="Parra G."/>
            <person name="Lardier G."/>
            <person name="Chapple C."/>
            <person name="McKernan K.J."/>
            <person name="McEwan P."/>
            <person name="Bosak S."/>
            <person name="Kellis M."/>
            <person name="Volff J.-N."/>
            <person name="Guigo R."/>
            <person name="Zody M.C."/>
            <person name="Mesirov J."/>
            <person name="Lindblad-Toh K."/>
            <person name="Birren B."/>
            <person name="Nusbaum C."/>
            <person name="Kahn D."/>
            <person name="Robinson-Rechavi M."/>
            <person name="Laudet V."/>
            <person name="Schachter V."/>
            <person name="Quetier F."/>
            <person name="Saurin W."/>
            <person name="Scarpelli C."/>
            <person name="Wincker P."/>
            <person name="Lander E.S."/>
            <person name="Weissenbach J."/>
            <person name="Roest Crollius H."/>
        </authorList>
    </citation>
    <scope>NUCLEOTIDE SEQUENCE [LARGE SCALE GENOMIC DNA]</scope>
</reference>
<feature type="region of interest" description="Disordered" evidence="11">
    <location>
        <begin position="1257"/>
        <end position="1331"/>
    </location>
</feature>
<evidence type="ECO:0000313" key="13">
    <source>
        <dbReference type="Ensembl" id="ENSTNIP00000011572.1"/>
    </source>
</evidence>
<dbReference type="GO" id="GO:0005912">
    <property type="term" value="C:adherens junction"/>
    <property type="evidence" value="ECO:0007669"/>
    <property type="project" value="TreeGrafter"/>
</dbReference>
<feature type="compositionally biased region" description="Polar residues" evidence="11">
    <location>
        <begin position="211"/>
        <end position="227"/>
    </location>
</feature>
<feature type="region of interest" description="Disordered" evidence="11">
    <location>
        <begin position="1174"/>
        <end position="1238"/>
    </location>
</feature>
<keyword evidence="5" id="KW-0597">Phosphoprotein</keyword>
<reference evidence="13" key="3">
    <citation type="submission" date="2025-09" db="UniProtKB">
        <authorList>
            <consortium name="Ensembl"/>
        </authorList>
    </citation>
    <scope>IDENTIFICATION</scope>
</reference>
<evidence type="ECO:0000256" key="5">
    <source>
        <dbReference type="ARBA" id="ARBA00022553"/>
    </source>
</evidence>
<dbReference type="Gene3D" id="3.10.20.90">
    <property type="entry name" value="Phosphatidylinositol 3-kinase Catalytic Subunit, Chain A, domain 1"/>
    <property type="match status" value="1"/>
</dbReference>
<feature type="compositionally biased region" description="Basic and acidic residues" evidence="11">
    <location>
        <begin position="1257"/>
        <end position="1268"/>
    </location>
</feature>
<feature type="region of interest" description="Disordered" evidence="11">
    <location>
        <begin position="119"/>
        <end position="141"/>
    </location>
</feature>
<dbReference type="CDD" id="cd23058">
    <property type="entry name" value="PDZ2_Par3-like"/>
    <property type="match status" value="1"/>
</dbReference>
<dbReference type="STRING" id="99883.ENSTNIP00000011572"/>
<feature type="compositionally biased region" description="Polar residues" evidence="11">
    <location>
        <begin position="1183"/>
        <end position="1195"/>
    </location>
</feature>
<keyword evidence="10" id="KW-0131">Cell cycle</keyword>
<comment type="similarity">
    <text evidence="3">Belongs to the PAR3 family.</text>
</comment>
<dbReference type="InterPro" id="IPR036034">
    <property type="entry name" value="PDZ_sf"/>
</dbReference>
<organism evidence="13 14">
    <name type="scientific">Tetraodon nigroviridis</name>
    <name type="common">Spotted green pufferfish</name>
    <name type="synonym">Chelonodon nigroviridis</name>
    <dbReference type="NCBI Taxonomy" id="99883"/>
    <lineage>
        <taxon>Eukaryota</taxon>
        <taxon>Metazoa</taxon>
        <taxon>Chordata</taxon>
        <taxon>Craniata</taxon>
        <taxon>Vertebrata</taxon>
        <taxon>Euteleostomi</taxon>
        <taxon>Actinopterygii</taxon>
        <taxon>Neopterygii</taxon>
        <taxon>Teleostei</taxon>
        <taxon>Neoteleostei</taxon>
        <taxon>Acanthomorphata</taxon>
        <taxon>Eupercaria</taxon>
        <taxon>Tetraodontiformes</taxon>
        <taxon>Tetradontoidea</taxon>
        <taxon>Tetraodontidae</taxon>
        <taxon>Tetraodon</taxon>
    </lineage>
</organism>
<dbReference type="PANTHER" id="PTHR16484">
    <property type="entry name" value="PARTITIONING DEFECTIVE 3 RELATED"/>
    <property type="match status" value="1"/>
</dbReference>
<keyword evidence="8" id="KW-0965">Cell junction</keyword>
<protein>
    <submittedName>
        <fullName evidence="13">Par-3 family cell polarity regulator</fullName>
    </submittedName>
</protein>
<keyword evidence="4" id="KW-0796">Tight junction</keyword>
<feature type="region of interest" description="Disordered" evidence="11">
    <location>
        <begin position="1066"/>
        <end position="1092"/>
    </location>
</feature>
<dbReference type="GO" id="GO:0035091">
    <property type="term" value="F:phosphatidylinositol binding"/>
    <property type="evidence" value="ECO:0007669"/>
    <property type="project" value="TreeGrafter"/>
</dbReference>
<feature type="compositionally biased region" description="Basic and acidic residues" evidence="11">
    <location>
        <begin position="1112"/>
        <end position="1122"/>
    </location>
</feature>
<dbReference type="GO" id="GO:0007155">
    <property type="term" value="P:cell adhesion"/>
    <property type="evidence" value="ECO:0007669"/>
    <property type="project" value="TreeGrafter"/>
</dbReference>
<dbReference type="PANTHER" id="PTHR16484:SF10">
    <property type="entry name" value="PARTITIONING DEFECTIVE 3 HOMOLOG"/>
    <property type="match status" value="1"/>
</dbReference>
<dbReference type="Pfam" id="PF12053">
    <property type="entry name" value="Par3_HAL_N_term"/>
    <property type="match status" value="1"/>
</dbReference>
<dbReference type="OMA" id="PWIHELS"/>
<feature type="domain" description="PDZ" evidence="12">
    <location>
        <begin position="468"/>
        <end position="542"/>
    </location>
</feature>
<feature type="compositionally biased region" description="Polar residues" evidence="11">
    <location>
        <begin position="163"/>
        <end position="186"/>
    </location>
</feature>
<feature type="region of interest" description="Disordered" evidence="11">
    <location>
        <begin position="1103"/>
        <end position="1122"/>
    </location>
</feature>
<dbReference type="Proteomes" id="UP000007303">
    <property type="component" value="Unassembled WGS sequence"/>
</dbReference>
<dbReference type="InterPro" id="IPR001478">
    <property type="entry name" value="PDZ"/>
</dbReference>
<evidence type="ECO:0000313" key="14">
    <source>
        <dbReference type="Proteomes" id="UP000007303"/>
    </source>
</evidence>
<comment type="subcellular location">
    <subcellularLocation>
        <location evidence="2">Cell junction</location>
        <location evidence="2">Tight junction</location>
    </subcellularLocation>
    <subcellularLocation>
        <location evidence="1">Endomembrane system</location>
    </subcellularLocation>
</comment>
<evidence type="ECO:0000256" key="8">
    <source>
        <dbReference type="ARBA" id="ARBA00022949"/>
    </source>
</evidence>
<evidence type="ECO:0000256" key="11">
    <source>
        <dbReference type="SAM" id="MobiDB-lite"/>
    </source>
</evidence>
<feature type="compositionally biased region" description="Low complexity" evidence="11">
    <location>
        <begin position="91"/>
        <end position="100"/>
    </location>
</feature>
<dbReference type="HOGENOM" id="CLU_006629_0_0_1"/>
<keyword evidence="6" id="KW-0132">Cell division</keyword>
<dbReference type="SMART" id="SM00228">
    <property type="entry name" value="PDZ"/>
    <property type="match status" value="3"/>
</dbReference>
<dbReference type="GO" id="GO:0012505">
    <property type="term" value="C:endomembrane system"/>
    <property type="evidence" value="ECO:0007669"/>
    <property type="project" value="UniProtKB-SubCell"/>
</dbReference>
<accession>H3CTI8</accession>
<feature type="region of interest" description="Disordered" evidence="11">
    <location>
        <begin position="158"/>
        <end position="239"/>
    </location>
</feature>
<keyword evidence="14" id="KW-1185">Reference proteome</keyword>
<feature type="domain" description="PDZ" evidence="12">
    <location>
        <begin position="280"/>
        <end position="355"/>
    </location>
</feature>
<dbReference type="FunFam" id="2.30.42.10:FF:000011">
    <property type="entry name" value="partitioning defective 3 homolog isoform X1"/>
    <property type="match status" value="1"/>
</dbReference>
<dbReference type="FunFam" id="3.10.20.90:FF:000017">
    <property type="entry name" value="partitioning defective 3 homolog isoform X2"/>
    <property type="match status" value="1"/>
</dbReference>
<feature type="domain" description="PDZ" evidence="12">
    <location>
        <begin position="597"/>
        <end position="672"/>
    </location>
</feature>
<evidence type="ECO:0000256" key="1">
    <source>
        <dbReference type="ARBA" id="ARBA00004308"/>
    </source>
</evidence>
<dbReference type="InterPro" id="IPR052213">
    <property type="entry name" value="PAR3"/>
</dbReference>
<dbReference type="GO" id="GO:0051301">
    <property type="term" value="P:cell division"/>
    <property type="evidence" value="ECO:0007669"/>
    <property type="project" value="UniProtKB-KW"/>
</dbReference>
<feature type="compositionally biased region" description="Basic and acidic residues" evidence="11">
    <location>
        <begin position="1322"/>
        <end position="1331"/>
    </location>
</feature>
<dbReference type="GO" id="GO:0005923">
    <property type="term" value="C:bicellular tight junction"/>
    <property type="evidence" value="ECO:0007669"/>
    <property type="project" value="UniProtKB-SubCell"/>
</dbReference>
<dbReference type="GO" id="GO:0000226">
    <property type="term" value="P:microtubule cytoskeleton organization"/>
    <property type="evidence" value="ECO:0007669"/>
    <property type="project" value="TreeGrafter"/>
</dbReference>
<sequence length="1331" mass="149252">MKVTVCFGRTRVVVPCGDGNVKVSNLIEQAAMRYKKAIAKDPNYWVQVHRLEHSDGGILDVDDLLYDVVDDKDRLVAVYEEQDPHNGGDGTSASSTGTQSPEPFSAELSAASAFQPYQTNSEIEVTQTSLQSSMPLHVGRSSDPSLAALPLGEVPVRPEEFSRQNPAQWSTATGFQKSKPNTSTGAGSLERKKDEGRGGHAYRSLPRDASGWTTQFQRETPRSSLSANHPMVDRWLDRQEQDEVEELQRRNERRIERIEPIGRADSSLEHSPILSLEGMLKAVEVSNEGGPLGIHIVPFSSQDFRTQGLLVKRLEPGGKAEQERLFKENDCIIRINQGDIRHLRFEQAQSIFKQAMRRPHILFHVVSASLKRQYELFLAQSELNRVRFSQGSQRSGQHFHHQSVNQSFHHFVRHIHIHHDQLVQPSRIPGRRHPGAETFSAPSPSLQRRISTNTSNSFYLKNRGRRFNVQLKKGPEGLGFSITSRDVPIGGSAPIYVKNILPQGAAIHDGRLKAGDRLLEVNGVDLNGKSQEEVVALLRATPMGGTVNLLAVRLEDPLLPREVVTAKCNYKLPFSNQPEEDGMMLTSDLTQEFLTFEIPLNDSGSAGLGVSVKGNRSKEKHTDLGIFVKSIINGGAASKDGRLCVNDQLIAVNGESLNGMTNQEAMETLRKSMSVEGNKRGMIQLIVARLVNRNKEEVLKVPGNHFGKQHPVNTPLDNHERRISHSLYETIDSSDGSSTPLLNTIRRTGNYQLSPTVNMPQDDIVMIEDDRLPSFPVQLSDQSSSSSHDDMGYVGENPVNWIHELPSQNERDSSLSPDADADASFQREGFGRQSMSEKRTKQYENPSHLEIVKSRKSKSMDLDISVKYKPSMMNTRRESSEQAVGPSLGLKKSSSLESLQTAVAEATLNGETDIKRTHSRIVRGRGCNESFRAAIDKSYEKPALSTEDSMETLEEDTEGSSRSGRESVSTSGDQPSHILIERQLNHNISSNQMTKKSRKKTRRKLKKEMFKKKRKQKAKKKILYLFWDRIQAKMRELREKQVKEREYAEIQDVVSRTFSSDEEHTYAGIGSLDSSSPQSSRIPLSSTDSGPPVEAVYAQINKTRNGRPVVPDSREIPPSNHDRIQRLRQEFQQARQEEDLEDHRHALSFSQPWVSNGTETPSGRHSVTVETQIQKEEQEGQEDVQQTQRQYSSLPRQPHKNPAPQGPWQRMSVPPEEFQAPKENPRLSGSQGSRNGYLGASSLNARVLLETQELLRQEQRRKEQEVNKARPHAQEVLSSSMYSFHRDSTQVPAQAPPQPKGPYRHDVPPSPTQLAKLSRLQGSEKGRAFYS</sequence>
<dbReference type="GO" id="GO:0030010">
    <property type="term" value="P:establishment of cell polarity"/>
    <property type="evidence" value="ECO:0007669"/>
    <property type="project" value="TreeGrafter"/>
</dbReference>
<dbReference type="Ensembl" id="ENSTNIT00000011754.1">
    <property type="protein sequence ID" value="ENSTNIP00000011572.1"/>
    <property type="gene ID" value="ENSTNIG00000008720.1"/>
</dbReference>
<evidence type="ECO:0000256" key="10">
    <source>
        <dbReference type="ARBA" id="ARBA00023306"/>
    </source>
</evidence>
<feature type="compositionally biased region" description="Basic and acidic residues" evidence="11">
    <location>
        <begin position="189"/>
        <end position="198"/>
    </location>
</feature>
<dbReference type="FunFam" id="2.30.42.10:FF:000078">
    <property type="entry name" value="Partitioning defective 3 homolog B"/>
    <property type="match status" value="1"/>
</dbReference>
<feature type="compositionally biased region" description="Low complexity" evidence="11">
    <location>
        <begin position="960"/>
        <end position="971"/>
    </location>
</feature>
<evidence type="ECO:0000256" key="9">
    <source>
        <dbReference type="ARBA" id="ARBA00023136"/>
    </source>
</evidence>
<reference evidence="13" key="2">
    <citation type="submission" date="2025-08" db="UniProtKB">
        <authorList>
            <consortium name="Ensembl"/>
        </authorList>
    </citation>
    <scope>IDENTIFICATION</scope>
</reference>
<dbReference type="SUPFAM" id="SSF50156">
    <property type="entry name" value="PDZ domain-like"/>
    <property type="match status" value="3"/>
</dbReference>
<keyword evidence="7" id="KW-0677">Repeat</keyword>
<dbReference type="PROSITE" id="PS50106">
    <property type="entry name" value="PDZ"/>
    <property type="match status" value="3"/>
</dbReference>
<dbReference type="GO" id="GO:0005938">
    <property type="term" value="C:cell cortex"/>
    <property type="evidence" value="ECO:0007669"/>
    <property type="project" value="TreeGrafter"/>
</dbReference>
<dbReference type="GO" id="GO:0008104">
    <property type="term" value="P:intracellular protein localization"/>
    <property type="evidence" value="ECO:0007669"/>
    <property type="project" value="TreeGrafter"/>
</dbReference>
<evidence type="ECO:0000256" key="7">
    <source>
        <dbReference type="ARBA" id="ARBA00022737"/>
    </source>
</evidence>
<feature type="region of interest" description="Disordered" evidence="11">
    <location>
        <begin position="80"/>
        <end position="103"/>
    </location>
</feature>
<name>H3CTI8_TETNG</name>
<feature type="compositionally biased region" description="Low complexity" evidence="11">
    <location>
        <begin position="1068"/>
        <end position="1086"/>
    </location>
</feature>
<dbReference type="GO" id="GO:0051660">
    <property type="term" value="P:establishment of centrosome localization"/>
    <property type="evidence" value="ECO:0007669"/>
    <property type="project" value="TreeGrafter"/>
</dbReference>
<dbReference type="GO" id="GO:0016324">
    <property type="term" value="C:apical plasma membrane"/>
    <property type="evidence" value="ECO:0007669"/>
    <property type="project" value="TreeGrafter"/>
</dbReference>
<dbReference type="InParanoid" id="H3CTI8"/>
<dbReference type="GeneTree" id="ENSGT00950000183214"/>
<dbReference type="InterPro" id="IPR021922">
    <property type="entry name" value="Par3/HAL_N"/>
</dbReference>
<feature type="compositionally biased region" description="Polar residues" evidence="11">
    <location>
        <begin position="119"/>
        <end position="134"/>
    </location>
</feature>
<dbReference type="Gene3D" id="2.30.42.10">
    <property type="match status" value="3"/>
</dbReference>
<evidence type="ECO:0000259" key="12">
    <source>
        <dbReference type="PROSITE" id="PS50106"/>
    </source>
</evidence>
<feature type="compositionally biased region" description="Basic residues" evidence="11">
    <location>
        <begin position="995"/>
        <end position="1016"/>
    </location>
</feature>
<feature type="compositionally biased region" description="Polar residues" evidence="11">
    <location>
        <begin position="985"/>
        <end position="994"/>
    </location>
</feature>
<evidence type="ECO:0000256" key="6">
    <source>
        <dbReference type="ARBA" id="ARBA00022618"/>
    </source>
</evidence>
<feature type="region of interest" description="Disordered" evidence="11">
    <location>
        <begin position="938"/>
        <end position="1016"/>
    </location>
</feature>
<feature type="compositionally biased region" description="Acidic residues" evidence="11">
    <location>
        <begin position="948"/>
        <end position="958"/>
    </location>
</feature>
<evidence type="ECO:0000256" key="4">
    <source>
        <dbReference type="ARBA" id="ARBA00022427"/>
    </source>
</evidence>
<dbReference type="Pfam" id="PF00595">
    <property type="entry name" value="PDZ"/>
    <property type="match status" value="3"/>
</dbReference>
<proteinExistence type="inferred from homology"/>
<keyword evidence="9" id="KW-0472">Membrane</keyword>
<evidence type="ECO:0000256" key="2">
    <source>
        <dbReference type="ARBA" id="ARBA00004435"/>
    </source>
</evidence>